<evidence type="ECO:0000313" key="4">
    <source>
        <dbReference type="Proteomes" id="UP000744980"/>
    </source>
</evidence>
<dbReference type="Proteomes" id="UP000744980">
    <property type="component" value="Unassembled WGS sequence"/>
</dbReference>
<comment type="similarity">
    <text evidence="1">Belongs to the ROK (NagC/XylR) family.</text>
</comment>
<evidence type="ECO:0000256" key="1">
    <source>
        <dbReference type="ARBA" id="ARBA00006479"/>
    </source>
</evidence>
<dbReference type="InterPro" id="IPR000600">
    <property type="entry name" value="ROK"/>
</dbReference>
<sequence>MAKATRARAEMERSKGKPIAHGAGDLPRVRVDEYNFEIKDKNGFIGDRANKEAFKEMIARWRKIASDNAPDPLGRKQTEMLSKRTIDRFLTDGKPAAAVTVWSAIEEFAHELVSVLLRYLAEKSWSGTQKVVVGGGFVSSQAGALSIKRAQMILRKQGSAMELNIIRHHPDDAGLIGSVHLLPHWMLKGHQAILAVDIGGTNIRVGVVELNTQKAKNFAHAKVGKSHVWRHTDDEPNRTTCVEKVAAMLRHMVEYARKKKLDLAPVVGIACPGIIEETGSITRGAQNLPGGNWESESFNLPEVLRRAVPKIGDQDSFFVMHNDAVVQGLSQLPFLDDAQSWGVLTIGTGLGNAHFSTKPELNKVA</sequence>
<keyword evidence="4" id="KW-1185">Reference proteome</keyword>
<accession>A0AAW4FW77</accession>
<dbReference type="AlphaFoldDB" id="A0AAW4FW77"/>
<dbReference type="PANTHER" id="PTHR18964:SF149">
    <property type="entry name" value="BIFUNCTIONAL UDP-N-ACETYLGLUCOSAMINE 2-EPIMERASE_N-ACETYLMANNOSAMINE KINASE"/>
    <property type="match status" value="1"/>
</dbReference>
<dbReference type="InterPro" id="IPR043129">
    <property type="entry name" value="ATPase_NBD"/>
</dbReference>
<protein>
    <submittedName>
        <fullName evidence="3">ROK family protein</fullName>
    </submittedName>
</protein>
<proteinExistence type="inferred from homology"/>
<dbReference type="Gene3D" id="3.30.420.40">
    <property type="match status" value="1"/>
</dbReference>
<feature type="region of interest" description="Disordered" evidence="2">
    <location>
        <begin position="1"/>
        <end position="22"/>
    </location>
</feature>
<evidence type="ECO:0000256" key="2">
    <source>
        <dbReference type="SAM" id="MobiDB-lite"/>
    </source>
</evidence>
<dbReference type="EMBL" id="WXFA01000048">
    <property type="protein sequence ID" value="MBM3095559.1"/>
    <property type="molecule type" value="Genomic_DNA"/>
</dbReference>
<gene>
    <name evidence="3" type="ORF">GFB56_33095</name>
</gene>
<organism evidence="3 4">
    <name type="scientific">Ensifer canadensis</name>
    <dbReference type="NCBI Taxonomy" id="555315"/>
    <lineage>
        <taxon>Bacteria</taxon>
        <taxon>Pseudomonadati</taxon>
        <taxon>Pseudomonadota</taxon>
        <taxon>Alphaproteobacteria</taxon>
        <taxon>Hyphomicrobiales</taxon>
        <taxon>Rhizobiaceae</taxon>
        <taxon>Sinorhizobium/Ensifer group</taxon>
        <taxon>Ensifer</taxon>
    </lineage>
</organism>
<evidence type="ECO:0000313" key="3">
    <source>
        <dbReference type="EMBL" id="MBM3095559.1"/>
    </source>
</evidence>
<dbReference type="RefSeq" id="WP_203529845.1">
    <property type="nucleotide sequence ID" value="NZ_CP083373.1"/>
</dbReference>
<dbReference type="SUPFAM" id="SSF53067">
    <property type="entry name" value="Actin-like ATPase domain"/>
    <property type="match status" value="1"/>
</dbReference>
<dbReference type="PANTHER" id="PTHR18964">
    <property type="entry name" value="ROK (REPRESSOR, ORF, KINASE) FAMILY"/>
    <property type="match status" value="1"/>
</dbReference>
<comment type="caution">
    <text evidence="3">The sequence shown here is derived from an EMBL/GenBank/DDBJ whole genome shotgun (WGS) entry which is preliminary data.</text>
</comment>
<reference evidence="3 4" key="1">
    <citation type="submission" date="2020-01" db="EMBL/GenBank/DDBJ databases">
        <title>Draft genome assembly of Ensifer adhaerens T173.</title>
        <authorList>
            <person name="Craig J.E."/>
            <person name="Stinchcombe J.R."/>
        </authorList>
    </citation>
    <scope>NUCLEOTIDE SEQUENCE [LARGE SCALE GENOMIC DNA]</scope>
    <source>
        <strain evidence="3 4">T173</strain>
    </source>
</reference>
<name>A0AAW4FW77_9HYPH</name>